<comment type="caution">
    <text evidence="2">The sequence shown here is derived from an EMBL/GenBank/DDBJ whole genome shotgun (WGS) entry which is preliminary data.</text>
</comment>
<accession>A0AAV9VCA7</accession>
<feature type="compositionally biased region" description="Basic and acidic residues" evidence="1">
    <location>
        <begin position="173"/>
        <end position="207"/>
    </location>
</feature>
<feature type="compositionally biased region" description="Basic residues" evidence="1">
    <location>
        <begin position="114"/>
        <end position="132"/>
    </location>
</feature>
<sequence>MTRPIEPLFPSHPAHVIYHQHCGHVLRRVLLPDPEDKSQSGCICDLPPEAMWQTRRLERGDISCEIDELTYEARSVATECNACFGHPAGDEGRETSSETESASDSTIVDGSTPKSKRRSLRSAKRRSPRVAKRTSVYSAAKATPASKLAMKLGKMELERSPVSPVKRKRKSKKQENRRENRQEDRQEDKQVAKQGDDTGLTIEERVWKHLRSGPVGTS</sequence>
<dbReference type="Proteomes" id="UP001375240">
    <property type="component" value="Unassembled WGS sequence"/>
</dbReference>
<feature type="region of interest" description="Disordered" evidence="1">
    <location>
        <begin position="86"/>
        <end position="218"/>
    </location>
</feature>
<organism evidence="2 3">
    <name type="scientific">Orbilia brochopaga</name>
    <dbReference type="NCBI Taxonomy" id="3140254"/>
    <lineage>
        <taxon>Eukaryota</taxon>
        <taxon>Fungi</taxon>
        <taxon>Dikarya</taxon>
        <taxon>Ascomycota</taxon>
        <taxon>Pezizomycotina</taxon>
        <taxon>Orbiliomycetes</taxon>
        <taxon>Orbiliales</taxon>
        <taxon>Orbiliaceae</taxon>
        <taxon>Orbilia</taxon>
    </lineage>
</organism>
<dbReference type="EMBL" id="JAVHNQ010000001">
    <property type="protein sequence ID" value="KAK6359498.1"/>
    <property type="molecule type" value="Genomic_DNA"/>
</dbReference>
<gene>
    <name evidence="2" type="ORF">TWF696_000653</name>
</gene>
<evidence type="ECO:0000256" key="1">
    <source>
        <dbReference type="SAM" id="MobiDB-lite"/>
    </source>
</evidence>
<evidence type="ECO:0000313" key="2">
    <source>
        <dbReference type="EMBL" id="KAK6359498.1"/>
    </source>
</evidence>
<evidence type="ECO:0000313" key="3">
    <source>
        <dbReference type="Proteomes" id="UP001375240"/>
    </source>
</evidence>
<name>A0AAV9VCA7_9PEZI</name>
<keyword evidence="3" id="KW-1185">Reference proteome</keyword>
<dbReference type="AlphaFoldDB" id="A0AAV9VCA7"/>
<reference evidence="2 3" key="1">
    <citation type="submission" date="2019-10" db="EMBL/GenBank/DDBJ databases">
        <authorList>
            <person name="Palmer J.M."/>
        </authorList>
    </citation>
    <scope>NUCLEOTIDE SEQUENCE [LARGE SCALE GENOMIC DNA]</scope>
    <source>
        <strain evidence="2 3">TWF696</strain>
    </source>
</reference>
<protein>
    <submittedName>
        <fullName evidence="2">Uncharacterized protein</fullName>
    </submittedName>
</protein>
<proteinExistence type="predicted"/>